<organism evidence="12 13">
    <name type="scientific">Erythrobacter litoralis</name>
    <dbReference type="NCBI Taxonomy" id="39960"/>
    <lineage>
        <taxon>Bacteria</taxon>
        <taxon>Pseudomonadati</taxon>
        <taxon>Pseudomonadota</taxon>
        <taxon>Alphaproteobacteria</taxon>
        <taxon>Sphingomonadales</taxon>
        <taxon>Erythrobacteraceae</taxon>
        <taxon>Erythrobacter/Porphyrobacter group</taxon>
        <taxon>Erythrobacter</taxon>
    </lineage>
</organism>
<evidence type="ECO:0000256" key="6">
    <source>
        <dbReference type="ARBA" id="ARBA00022801"/>
    </source>
</evidence>
<dbReference type="PROSITE" id="PS00760">
    <property type="entry name" value="SPASE_I_2"/>
    <property type="match status" value="1"/>
</dbReference>
<evidence type="ECO:0000256" key="3">
    <source>
        <dbReference type="ARBA" id="ARBA00013208"/>
    </source>
</evidence>
<evidence type="ECO:0000256" key="5">
    <source>
        <dbReference type="ARBA" id="ARBA00022670"/>
    </source>
</evidence>
<evidence type="ECO:0000256" key="4">
    <source>
        <dbReference type="ARBA" id="ARBA00019232"/>
    </source>
</evidence>
<dbReference type="EMBL" id="JMIX01000003">
    <property type="protein sequence ID" value="KEO98437.1"/>
    <property type="molecule type" value="Genomic_DNA"/>
</dbReference>
<dbReference type="SUPFAM" id="SSF51306">
    <property type="entry name" value="LexA/Signal peptidase"/>
    <property type="match status" value="1"/>
</dbReference>
<evidence type="ECO:0000256" key="9">
    <source>
        <dbReference type="RuleBase" id="RU362042"/>
    </source>
</evidence>
<dbReference type="InterPro" id="IPR019533">
    <property type="entry name" value="Peptidase_S26"/>
</dbReference>
<comment type="similarity">
    <text evidence="2 9">Belongs to the peptidase S26 family.</text>
</comment>
<keyword evidence="6 8" id="KW-0378">Hydrolase</keyword>
<evidence type="ECO:0000313" key="13">
    <source>
        <dbReference type="Proteomes" id="UP000027866"/>
    </source>
</evidence>
<dbReference type="PANTHER" id="PTHR43390:SF1">
    <property type="entry name" value="CHLOROPLAST PROCESSING PEPTIDASE"/>
    <property type="match status" value="1"/>
</dbReference>
<dbReference type="InterPro" id="IPR000223">
    <property type="entry name" value="Pept_S26A_signal_pept_1"/>
</dbReference>
<reference evidence="12 13" key="1">
    <citation type="submission" date="2014-04" db="EMBL/GenBank/DDBJ databases">
        <title>A comprehensive comparison of genomes of Erythrobacter spp. Strains.</title>
        <authorList>
            <person name="Zheng Q."/>
        </authorList>
    </citation>
    <scope>NUCLEOTIDE SEQUENCE [LARGE SCALE GENOMIC DNA]</scope>
    <source>
        <strain evidence="12 13">DSM 8509</strain>
    </source>
</reference>
<dbReference type="GO" id="GO:0016020">
    <property type="term" value="C:membrane"/>
    <property type="evidence" value="ECO:0007669"/>
    <property type="project" value="UniProtKB-SubCell"/>
</dbReference>
<dbReference type="GO" id="GO:0004252">
    <property type="term" value="F:serine-type endopeptidase activity"/>
    <property type="evidence" value="ECO:0007669"/>
    <property type="project" value="InterPro"/>
</dbReference>
<evidence type="ECO:0000313" key="12">
    <source>
        <dbReference type="EMBL" id="KEO98437.1"/>
    </source>
</evidence>
<dbReference type="PATRIC" id="fig|39960.10.peg.2188"/>
<dbReference type="PROSITE" id="PS00761">
    <property type="entry name" value="SPASE_I_3"/>
    <property type="match status" value="1"/>
</dbReference>
<comment type="catalytic activity">
    <reaction evidence="1 8">
        <text>Cleavage of hydrophobic, N-terminal signal or leader sequences from secreted and periplasmic proteins.</text>
        <dbReference type="EC" id="3.4.21.89"/>
    </reaction>
</comment>
<dbReference type="Proteomes" id="UP000027866">
    <property type="component" value="Unassembled WGS sequence"/>
</dbReference>
<keyword evidence="13" id="KW-1185">Reference proteome</keyword>
<evidence type="ECO:0000256" key="2">
    <source>
        <dbReference type="ARBA" id="ARBA00009370"/>
    </source>
</evidence>
<dbReference type="CDD" id="cd06530">
    <property type="entry name" value="S26_SPase_I"/>
    <property type="match status" value="1"/>
</dbReference>
<dbReference type="InterPro" id="IPR019756">
    <property type="entry name" value="Pept_S26A_signal_pept_1_Ser-AS"/>
</dbReference>
<dbReference type="NCBIfam" id="TIGR02227">
    <property type="entry name" value="sigpep_I_bact"/>
    <property type="match status" value="1"/>
</dbReference>
<dbReference type="AlphaFoldDB" id="A0A074NKZ0"/>
<dbReference type="PANTHER" id="PTHR43390">
    <property type="entry name" value="SIGNAL PEPTIDASE I"/>
    <property type="match status" value="1"/>
</dbReference>
<dbReference type="GO" id="GO:0009003">
    <property type="term" value="F:signal peptidase activity"/>
    <property type="evidence" value="ECO:0007669"/>
    <property type="project" value="UniProtKB-EC"/>
</dbReference>
<dbReference type="InterPro" id="IPR019758">
    <property type="entry name" value="Pept_S26A_signal_pept_1_CS"/>
</dbReference>
<name>A0A074NKZ0_9SPHN</name>
<feature type="compositionally biased region" description="Polar residues" evidence="10">
    <location>
        <begin position="8"/>
        <end position="18"/>
    </location>
</feature>
<proteinExistence type="inferred from homology"/>
<gene>
    <name evidence="12" type="ORF">EH32_04815</name>
</gene>
<feature type="active site" evidence="7">
    <location>
        <position position="141"/>
    </location>
</feature>
<feature type="region of interest" description="Disordered" evidence="10">
    <location>
        <begin position="1"/>
        <end position="43"/>
    </location>
</feature>
<feature type="active site" evidence="7">
    <location>
        <position position="80"/>
    </location>
</feature>
<keyword evidence="5 8" id="KW-0645">Protease</keyword>
<dbReference type="Gene3D" id="2.10.109.10">
    <property type="entry name" value="Umud Fragment, subunit A"/>
    <property type="match status" value="1"/>
</dbReference>
<dbReference type="EC" id="3.4.21.89" evidence="3 8"/>
<dbReference type="InterPro" id="IPR036286">
    <property type="entry name" value="LexA/Signal_pep-like_sf"/>
</dbReference>
<protein>
    <recommendedName>
        <fullName evidence="4 8">Signal peptidase I</fullName>
        <ecNumber evidence="3 8">3.4.21.89</ecNumber>
    </recommendedName>
</protein>
<comment type="caution">
    <text evidence="12">The sequence shown here is derived from an EMBL/GenBank/DDBJ whole genome shotgun (WGS) entry which is preliminary data.</text>
</comment>
<comment type="subcellular location">
    <subcellularLocation>
        <location evidence="9">Membrane</location>
        <topology evidence="9">Single-pass type II membrane protein</topology>
    </subcellularLocation>
</comment>
<dbReference type="GO" id="GO:0006465">
    <property type="term" value="P:signal peptide processing"/>
    <property type="evidence" value="ECO:0007669"/>
    <property type="project" value="InterPro"/>
</dbReference>
<sequence length="330" mass="35811">MTDHESKPSASDNPNNAAPVSGDAGGNAGAAGPAPLPQDGGQESEKVNWLAELRGLALMLLAVLAFHSLVAKPFYIPSASMMPTLWVGDRLIVSKYPYGWSWASASFHLLPRGDWRIWPDTPEYGDIVIPVHPIRNEDYIKRVVGLPGDIVEVEGGRLILNGTPVAREQVASVRLPFEPELYCNRIDGLATPCLDAFEDYRVTTPEGTFFEPPTFRETLPNGATYLIIDHERVRFDDHGPVTVPEGHVFVMGDNRDHSADSRASIAESGLGGPVPLENIGGRAEFITFSLDGSTTWNPASWFSSLRGDRAWTTLRPALAEGTAPRAGANE</sequence>
<dbReference type="KEGG" id="elq:Ga0102493_113094"/>
<evidence type="ECO:0000256" key="7">
    <source>
        <dbReference type="PIRSR" id="PIRSR600223-1"/>
    </source>
</evidence>
<dbReference type="InterPro" id="IPR019757">
    <property type="entry name" value="Pept_S26A_signal_pept_1_Lys-AS"/>
</dbReference>
<evidence type="ECO:0000256" key="8">
    <source>
        <dbReference type="RuleBase" id="RU003993"/>
    </source>
</evidence>
<dbReference type="Pfam" id="PF10502">
    <property type="entry name" value="Peptidase_S26"/>
    <property type="match status" value="1"/>
</dbReference>
<feature type="compositionally biased region" description="Low complexity" evidence="10">
    <location>
        <begin position="30"/>
        <end position="41"/>
    </location>
</feature>
<dbReference type="PRINTS" id="PR00727">
    <property type="entry name" value="LEADERPTASE"/>
</dbReference>
<evidence type="ECO:0000256" key="10">
    <source>
        <dbReference type="SAM" id="MobiDB-lite"/>
    </source>
</evidence>
<feature type="domain" description="Peptidase S26" evidence="11">
    <location>
        <begin position="57"/>
        <end position="287"/>
    </location>
</feature>
<dbReference type="PROSITE" id="PS00501">
    <property type="entry name" value="SPASE_I_1"/>
    <property type="match status" value="1"/>
</dbReference>
<evidence type="ECO:0000259" key="11">
    <source>
        <dbReference type="Pfam" id="PF10502"/>
    </source>
</evidence>
<accession>A0A074NKZ0</accession>
<evidence type="ECO:0000256" key="1">
    <source>
        <dbReference type="ARBA" id="ARBA00000677"/>
    </source>
</evidence>